<evidence type="ECO:0000256" key="4">
    <source>
        <dbReference type="SAM" id="Phobius"/>
    </source>
</evidence>
<evidence type="ECO:0000256" key="2">
    <source>
        <dbReference type="ARBA" id="ARBA00022989"/>
    </source>
</evidence>
<dbReference type="AlphaFoldDB" id="A0A1W2C8B2"/>
<dbReference type="GO" id="GO:0022857">
    <property type="term" value="F:transmembrane transporter activity"/>
    <property type="evidence" value="ECO:0007669"/>
    <property type="project" value="InterPro"/>
</dbReference>
<dbReference type="RefSeq" id="WP_084285908.1">
    <property type="nucleotide sequence ID" value="NZ_FWXJ01000020.1"/>
</dbReference>
<protein>
    <submittedName>
        <fullName evidence="6">Predicted arabinose efflux permease, MFS family</fullName>
    </submittedName>
</protein>
<dbReference type="OrthoDB" id="9803985at2"/>
<dbReference type="Proteomes" id="UP000192708">
    <property type="component" value="Unassembled WGS sequence"/>
</dbReference>
<feature type="transmembrane region" description="Helical" evidence="4">
    <location>
        <begin position="335"/>
        <end position="358"/>
    </location>
</feature>
<dbReference type="STRING" id="1938817.SAMN06296008_12015"/>
<keyword evidence="1 4" id="KW-0812">Transmembrane</keyword>
<dbReference type="Pfam" id="PF07690">
    <property type="entry name" value="MFS_1"/>
    <property type="match status" value="1"/>
</dbReference>
<evidence type="ECO:0000259" key="5">
    <source>
        <dbReference type="PROSITE" id="PS50850"/>
    </source>
</evidence>
<keyword evidence="7" id="KW-1185">Reference proteome</keyword>
<dbReference type="CDD" id="cd17370">
    <property type="entry name" value="MFS_MJ1317_like"/>
    <property type="match status" value="1"/>
</dbReference>
<dbReference type="PROSITE" id="PS50850">
    <property type="entry name" value="MFS"/>
    <property type="match status" value="1"/>
</dbReference>
<reference evidence="6 7" key="1">
    <citation type="submission" date="2017-04" db="EMBL/GenBank/DDBJ databases">
        <authorList>
            <person name="Afonso C.L."/>
            <person name="Miller P.J."/>
            <person name="Scott M.A."/>
            <person name="Spackman E."/>
            <person name="Goraichik I."/>
            <person name="Dimitrov K.M."/>
            <person name="Suarez D.L."/>
            <person name="Swayne D.E."/>
        </authorList>
    </citation>
    <scope>NUCLEOTIDE SEQUENCE [LARGE SCALE GENOMIC DNA]</scope>
    <source>
        <strain evidence="6 7">VK13</strain>
    </source>
</reference>
<dbReference type="SUPFAM" id="SSF103473">
    <property type="entry name" value="MFS general substrate transporter"/>
    <property type="match status" value="1"/>
</dbReference>
<evidence type="ECO:0000313" key="6">
    <source>
        <dbReference type="EMBL" id="SMC81361.1"/>
    </source>
</evidence>
<dbReference type="InterPro" id="IPR036259">
    <property type="entry name" value="MFS_trans_sf"/>
</dbReference>
<sequence length="407" mass="44859">MFRKLLGLPKTVWFIGLISLVNDTASELLYPLIPLYLTTVLMAGPRVLGLIEGVAEATASIFKLISGVVVDKTKKTKVWIVLGYFLAGFGRPLIAFVSSWGWILMIRFTDRMGKGLRSSPRDALLAQSVSAADRGLTFGLHRSLDNAGAVIGPILASILLANHVPLREIFLWALLPAVIVMTLMFFLEEPKNLPSAVPDQFHWTLQGMPQKFKYYLLAVGFLALGNSSDMFLLLRLRDLGVSMVEIPLIWAGVSFITSFFGMPLSALSDRYGRAPFILSAWIAFVLFYLGLSFSHLSLYTVIGLFGLYGFFKAATEGVEKALVADLAPEGLVGTAFGWFNLISGLMILPSSIIFGWLYERFGTQYAFIYSASCAMIAVIILLFAVFPRRGNQIEPLVESPQGFNELI</sequence>
<evidence type="ECO:0000256" key="1">
    <source>
        <dbReference type="ARBA" id="ARBA00022692"/>
    </source>
</evidence>
<proteinExistence type="predicted"/>
<dbReference type="Gene3D" id="1.20.1250.20">
    <property type="entry name" value="MFS general substrate transporter like domains"/>
    <property type="match status" value="2"/>
</dbReference>
<feature type="transmembrane region" description="Helical" evidence="4">
    <location>
        <begin position="78"/>
        <end position="104"/>
    </location>
</feature>
<feature type="transmembrane region" description="Helical" evidence="4">
    <location>
        <begin position="12"/>
        <end position="33"/>
    </location>
</feature>
<evidence type="ECO:0000256" key="3">
    <source>
        <dbReference type="ARBA" id="ARBA00023136"/>
    </source>
</evidence>
<evidence type="ECO:0000313" key="7">
    <source>
        <dbReference type="Proteomes" id="UP000192708"/>
    </source>
</evidence>
<keyword evidence="2 4" id="KW-1133">Transmembrane helix</keyword>
<dbReference type="InterPro" id="IPR011701">
    <property type="entry name" value="MFS"/>
</dbReference>
<keyword evidence="3 4" id="KW-0472">Membrane</keyword>
<feature type="transmembrane region" description="Helical" evidence="4">
    <location>
        <begin position="365"/>
        <end position="386"/>
    </location>
</feature>
<gene>
    <name evidence="6" type="ORF">SAMN06296008_12015</name>
</gene>
<accession>A0A1W2C8B2</accession>
<dbReference type="PANTHER" id="PTHR23518">
    <property type="entry name" value="C-METHYLTRANSFERASE"/>
    <property type="match status" value="1"/>
</dbReference>
<feature type="transmembrane region" description="Helical" evidence="4">
    <location>
        <begin position="169"/>
        <end position="187"/>
    </location>
</feature>
<feature type="transmembrane region" description="Helical" evidence="4">
    <location>
        <begin position="246"/>
        <end position="265"/>
    </location>
</feature>
<dbReference type="InterPro" id="IPR020846">
    <property type="entry name" value="MFS_dom"/>
</dbReference>
<dbReference type="EMBL" id="FWXJ01000020">
    <property type="protein sequence ID" value="SMC81361.1"/>
    <property type="molecule type" value="Genomic_DNA"/>
</dbReference>
<feature type="domain" description="Major facilitator superfamily (MFS) profile" evidence="5">
    <location>
        <begin position="11"/>
        <end position="389"/>
    </location>
</feature>
<dbReference type="PANTHER" id="PTHR23518:SF2">
    <property type="entry name" value="MAJOR FACILITATOR SUPERFAMILY TRANSPORTER"/>
    <property type="match status" value="1"/>
</dbReference>
<organism evidence="6 7">
    <name type="scientific">Polynucleobacter kasalickyi</name>
    <dbReference type="NCBI Taxonomy" id="1938817"/>
    <lineage>
        <taxon>Bacteria</taxon>
        <taxon>Pseudomonadati</taxon>
        <taxon>Pseudomonadota</taxon>
        <taxon>Betaproteobacteria</taxon>
        <taxon>Burkholderiales</taxon>
        <taxon>Burkholderiaceae</taxon>
        <taxon>Polynucleobacter</taxon>
    </lineage>
</organism>
<name>A0A1W2C8B2_9BURK</name>
<feature type="transmembrane region" description="Helical" evidence="4">
    <location>
        <begin position="214"/>
        <end position="234"/>
    </location>
</feature>